<feature type="domain" description="PAS" evidence="9">
    <location>
        <begin position="442"/>
        <end position="512"/>
    </location>
</feature>
<accession>C1F0V0</accession>
<dbReference type="EC" id="2.7.13.3" evidence="2"/>
<dbReference type="InterPro" id="IPR013655">
    <property type="entry name" value="PAS_fold_3"/>
</dbReference>
<dbReference type="eggNOG" id="COG2203">
    <property type="taxonomic scope" value="Bacteria"/>
</dbReference>
<reference evidence="11 12" key="1">
    <citation type="journal article" date="2009" name="Appl. Environ. Microbiol.">
        <title>Three genomes from the phylum Acidobacteria provide insight into the lifestyles of these microorganisms in soils.</title>
        <authorList>
            <person name="Ward N.L."/>
            <person name="Challacombe J.F."/>
            <person name="Janssen P.H."/>
            <person name="Henrissat B."/>
            <person name="Coutinho P.M."/>
            <person name="Wu M."/>
            <person name="Xie G."/>
            <person name="Haft D.H."/>
            <person name="Sait M."/>
            <person name="Badger J."/>
            <person name="Barabote R.D."/>
            <person name="Bradley B."/>
            <person name="Brettin T.S."/>
            <person name="Brinkac L.M."/>
            <person name="Bruce D."/>
            <person name="Creasy T."/>
            <person name="Daugherty S.C."/>
            <person name="Davidsen T.M."/>
            <person name="DeBoy R.T."/>
            <person name="Detter J.C."/>
            <person name="Dodson R.J."/>
            <person name="Durkin A.S."/>
            <person name="Ganapathy A."/>
            <person name="Gwinn-Giglio M."/>
            <person name="Han C.S."/>
            <person name="Khouri H."/>
            <person name="Kiss H."/>
            <person name="Kothari S.P."/>
            <person name="Madupu R."/>
            <person name="Nelson K.E."/>
            <person name="Nelson W.C."/>
            <person name="Paulsen I."/>
            <person name="Penn K."/>
            <person name="Ren Q."/>
            <person name="Rosovitz M.J."/>
            <person name="Selengut J.D."/>
            <person name="Shrivastava S."/>
            <person name="Sullivan S.A."/>
            <person name="Tapia R."/>
            <person name="Thompson L.S."/>
            <person name="Watkins K.L."/>
            <person name="Yang Q."/>
            <person name="Yu C."/>
            <person name="Zafar N."/>
            <person name="Zhou L."/>
            <person name="Kuske C.R."/>
        </authorList>
    </citation>
    <scope>NUCLEOTIDE SEQUENCE [LARGE SCALE GENOMIC DNA]</scope>
    <source>
        <strain evidence="12">ATCC 51196 / DSM 11244 / BCRC 80197 / JCM 7670 / NBRC 15755 / NCIMB 13165 / 161</strain>
    </source>
</reference>
<dbReference type="PRINTS" id="PR00344">
    <property type="entry name" value="BCTRLSENSOR"/>
</dbReference>
<keyword evidence="6" id="KW-0175">Coiled coil</keyword>
<dbReference type="InterPro" id="IPR004358">
    <property type="entry name" value="Sig_transdc_His_kin-like_C"/>
</dbReference>
<evidence type="ECO:0000256" key="2">
    <source>
        <dbReference type="ARBA" id="ARBA00012438"/>
    </source>
</evidence>
<dbReference type="RefSeq" id="WP_012680841.1">
    <property type="nucleotide sequence ID" value="NC_012483.1"/>
</dbReference>
<keyword evidence="12" id="KW-1185">Reference proteome</keyword>
<dbReference type="InterPro" id="IPR003661">
    <property type="entry name" value="HisK_dim/P_dom"/>
</dbReference>
<dbReference type="Gene3D" id="3.30.565.10">
    <property type="entry name" value="Histidine kinase-like ATPase, C-terminal domain"/>
    <property type="match status" value="1"/>
</dbReference>
<dbReference type="SMART" id="SM00091">
    <property type="entry name" value="PAS"/>
    <property type="match status" value="5"/>
</dbReference>
<evidence type="ECO:0000256" key="6">
    <source>
        <dbReference type="SAM" id="Coils"/>
    </source>
</evidence>
<dbReference type="Pfam" id="PF02518">
    <property type="entry name" value="HATPase_c"/>
    <property type="match status" value="1"/>
</dbReference>
<dbReference type="InterPro" id="IPR036890">
    <property type="entry name" value="HATPase_C_sf"/>
</dbReference>
<dbReference type="HOGENOM" id="CLU_299732_0_0_0"/>
<feature type="compositionally biased region" description="Polar residues" evidence="7">
    <location>
        <begin position="1"/>
        <end position="13"/>
    </location>
</feature>
<feature type="region of interest" description="Disordered" evidence="7">
    <location>
        <begin position="1"/>
        <end position="24"/>
    </location>
</feature>
<dbReference type="InterPro" id="IPR001610">
    <property type="entry name" value="PAC"/>
</dbReference>
<evidence type="ECO:0000259" key="9">
    <source>
        <dbReference type="PROSITE" id="PS50112"/>
    </source>
</evidence>
<dbReference type="InterPro" id="IPR005467">
    <property type="entry name" value="His_kinase_dom"/>
</dbReference>
<dbReference type="PROSITE" id="PS50113">
    <property type="entry name" value="PAC"/>
    <property type="match status" value="5"/>
</dbReference>
<feature type="domain" description="PAS" evidence="9">
    <location>
        <begin position="188"/>
        <end position="248"/>
    </location>
</feature>
<dbReference type="eggNOG" id="COG4191">
    <property type="taxonomic scope" value="Bacteria"/>
</dbReference>
<dbReference type="Gene3D" id="1.10.287.130">
    <property type="match status" value="1"/>
</dbReference>
<dbReference type="STRING" id="240015.ACP_0447"/>
<dbReference type="PROSITE" id="PS50112">
    <property type="entry name" value="PAS"/>
    <property type="match status" value="4"/>
</dbReference>
<dbReference type="AlphaFoldDB" id="C1F0V0"/>
<dbReference type="InterPro" id="IPR003594">
    <property type="entry name" value="HATPase_dom"/>
</dbReference>
<feature type="domain" description="Histidine kinase" evidence="8">
    <location>
        <begin position="713"/>
        <end position="928"/>
    </location>
</feature>
<dbReference type="InterPro" id="IPR052162">
    <property type="entry name" value="Sensor_kinase/Photoreceptor"/>
</dbReference>
<feature type="domain" description="PAC" evidence="10">
    <location>
        <begin position="515"/>
        <end position="567"/>
    </location>
</feature>
<dbReference type="PANTHER" id="PTHR43304">
    <property type="entry name" value="PHYTOCHROME-LIKE PROTEIN CPH1"/>
    <property type="match status" value="1"/>
</dbReference>
<dbReference type="CDD" id="cd00130">
    <property type="entry name" value="PAS"/>
    <property type="match status" value="5"/>
</dbReference>
<dbReference type="eggNOG" id="COG2205">
    <property type="taxonomic scope" value="Bacteria"/>
</dbReference>
<dbReference type="SUPFAM" id="SSF55874">
    <property type="entry name" value="ATPase domain of HSP90 chaperone/DNA topoisomerase II/histidine kinase"/>
    <property type="match status" value="1"/>
</dbReference>
<dbReference type="InterPro" id="IPR000014">
    <property type="entry name" value="PAS"/>
</dbReference>
<dbReference type="InterPro" id="IPR000700">
    <property type="entry name" value="PAS-assoc_C"/>
</dbReference>
<dbReference type="Pfam" id="PF08447">
    <property type="entry name" value="PAS_3"/>
    <property type="match status" value="4"/>
</dbReference>
<keyword evidence="5 11" id="KW-0418">Kinase</keyword>
<evidence type="ECO:0000313" key="12">
    <source>
        <dbReference type="Proteomes" id="UP000002207"/>
    </source>
</evidence>
<dbReference type="Pfam" id="PF00989">
    <property type="entry name" value="PAS"/>
    <property type="match status" value="1"/>
</dbReference>
<feature type="domain" description="PAC" evidence="10">
    <location>
        <begin position="389"/>
        <end position="441"/>
    </location>
</feature>
<dbReference type="FunFam" id="3.30.450.20:FF:000099">
    <property type="entry name" value="Sensory box sensor histidine kinase"/>
    <property type="match status" value="3"/>
</dbReference>
<keyword evidence="3" id="KW-0597">Phosphoprotein</keyword>
<protein>
    <recommendedName>
        <fullName evidence="2">histidine kinase</fullName>
        <ecNumber evidence="2">2.7.13.3</ecNumber>
    </recommendedName>
</protein>
<evidence type="ECO:0000256" key="4">
    <source>
        <dbReference type="ARBA" id="ARBA00022679"/>
    </source>
</evidence>
<dbReference type="SUPFAM" id="SSF55785">
    <property type="entry name" value="PYP-like sensor domain (PAS domain)"/>
    <property type="match status" value="5"/>
</dbReference>
<dbReference type="InterPro" id="IPR013767">
    <property type="entry name" value="PAS_fold"/>
</dbReference>
<dbReference type="OrthoDB" id="111890at2"/>
<proteinExistence type="predicted"/>
<dbReference type="SMART" id="SM00387">
    <property type="entry name" value="HATPase_c"/>
    <property type="match status" value="1"/>
</dbReference>
<keyword evidence="4" id="KW-0808">Transferase</keyword>
<gene>
    <name evidence="11" type="primary">fixL</name>
    <name evidence="11" type="ordered locus">ACP_0447</name>
</gene>
<sequence>MVQIRQNNLSPLTSEPDPGSGSRAAERIAELEQVNEVLRTEIAALKDVESRLRASEESLKQSEVKLRQVIDTIPTLVWCNLPDGPNEFLNKKWLDYTGLSREEASGWGWQASFHPDDLGPLMKRWQELLITEEPGEIESRIRQHDGAWRWFLIRVEPFRDESGKVVRWYGTSTDIHDRKRTEEALRQSEEKYRVVIEAAHDSVISIDERGVVVFANPVVEMTFGYASAELVEKSISLLMPKFISRLREDCNEQQAEACEQHLNWKDVEFTAIHANGSEFPVEVSMGEVRTGEQRIFTCLIRDVSERRLSEEALRQSARSLRSLVDTIPGLVCTLSPDMRLEFSNHTLLDFFGKTVEELQNWEFIGVVHPDDLERTITKSRRAAETGEAYDIEHRCLRHDGVFRWFQVRALPVRGNEEQIVRWCVLLTDIEDRKLAEDALLASERKLSLIINTMPALAWSTQPDGSADFFNQTWIDYTGLSRDQAHGWGWRNVVHPEDASRLIGYWQRLIREGGKGEIEARFRRFDGEFRWFLFRANPLLDESGKIIKWYGTNTDIHDRKLVEEKVRLSEAFLADAQRLAHVGSFSWRLPANQIEWSEELYRIFEFEPGTPITFDLIGSRIHPEDLPLMYDKMGKGQDGVSNIEYEERLLMPNGSIKHLHLTAYLTQDENNTLRYIGTVHDITQRKAAEDALAEARAELAEVARVSSLGMLTASIAHEVNQPLSGIITNASTCLRMLSTDPPDVQGAIETARRTIRDGNRAADVISHLRSLFGRRQKTAEKVDVAEAIREVIAISLSDIQRNRIIIQESLAVGLPPIKGDRVQLQQVILNLLRNACEAMRTVQDRPRRIIIKTEYDRESIRLSMEDSGVGFKEELADRLFASFFTTKHNGMGIGLAVSRSIIQAHGGDIWAKPNEGPGATFGFWIPRSLEAEGLSGT</sequence>
<evidence type="ECO:0000256" key="7">
    <source>
        <dbReference type="SAM" id="MobiDB-lite"/>
    </source>
</evidence>
<name>C1F0V0_ACIC5</name>
<dbReference type="GO" id="GO:0006355">
    <property type="term" value="P:regulation of DNA-templated transcription"/>
    <property type="evidence" value="ECO:0007669"/>
    <property type="project" value="InterPro"/>
</dbReference>
<dbReference type="InterPro" id="IPR036097">
    <property type="entry name" value="HisK_dim/P_sf"/>
</dbReference>
<dbReference type="InterPro" id="IPR035965">
    <property type="entry name" value="PAS-like_dom_sf"/>
</dbReference>
<dbReference type="eggNOG" id="COG2202">
    <property type="taxonomic scope" value="Bacteria"/>
</dbReference>
<dbReference type="Gene3D" id="2.10.70.100">
    <property type="match status" value="1"/>
</dbReference>
<organism evidence="11 12">
    <name type="scientific">Acidobacterium capsulatum (strain ATCC 51196 / DSM 11244 / BCRC 80197 / JCM 7670 / NBRC 15755 / NCIMB 13165 / 161)</name>
    <dbReference type="NCBI Taxonomy" id="240015"/>
    <lineage>
        <taxon>Bacteria</taxon>
        <taxon>Pseudomonadati</taxon>
        <taxon>Acidobacteriota</taxon>
        <taxon>Terriglobia</taxon>
        <taxon>Terriglobales</taxon>
        <taxon>Acidobacteriaceae</taxon>
        <taxon>Acidobacterium</taxon>
    </lineage>
</organism>
<dbReference type="InParanoid" id="C1F0V0"/>
<dbReference type="NCBIfam" id="TIGR00229">
    <property type="entry name" value="sensory_box"/>
    <property type="match status" value="4"/>
</dbReference>
<dbReference type="SMART" id="SM00086">
    <property type="entry name" value="PAC"/>
    <property type="match status" value="5"/>
</dbReference>
<evidence type="ECO:0000259" key="10">
    <source>
        <dbReference type="PROSITE" id="PS50113"/>
    </source>
</evidence>
<dbReference type="Gene3D" id="3.30.450.20">
    <property type="entry name" value="PAS domain"/>
    <property type="match status" value="5"/>
</dbReference>
<dbReference type="EMBL" id="CP001472">
    <property type="protein sequence ID" value="ACO32914.1"/>
    <property type="molecule type" value="Genomic_DNA"/>
</dbReference>
<evidence type="ECO:0000256" key="1">
    <source>
        <dbReference type="ARBA" id="ARBA00000085"/>
    </source>
</evidence>
<dbReference type="PROSITE" id="PS50109">
    <property type="entry name" value="HIS_KIN"/>
    <property type="match status" value="1"/>
</dbReference>
<evidence type="ECO:0000256" key="3">
    <source>
        <dbReference type="ARBA" id="ARBA00022553"/>
    </source>
</evidence>
<dbReference type="GO" id="GO:0000155">
    <property type="term" value="F:phosphorelay sensor kinase activity"/>
    <property type="evidence" value="ECO:0007669"/>
    <property type="project" value="InterPro"/>
</dbReference>
<feature type="domain" description="PAC" evidence="10">
    <location>
        <begin position="265"/>
        <end position="315"/>
    </location>
</feature>
<feature type="domain" description="PAS" evidence="9">
    <location>
        <begin position="62"/>
        <end position="132"/>
    </location>
</feature>
<dbReference type="KEGG" id="aca:ACP_0447"/>
<dbReference type="PANTHER" id="PTHR43304:SF1">
    <property type="entry name" value="PAC DOMAIN-CONTAINING PROTEIN"/>
    <property type="match status" value="1"/>
</dbReference>
<dbReference type="Proteomes" id="UP000002207">
    <property type="component" value="Chromosome"/>
</dbReference>
<feature type="domain" description="PAC" evidence="10">
    <location>
        <begin position="642"/>
        <end position="693"/>
    </location>
</feature>
<evidence type="ECO:0000259" key="8">
    <source>
        <dbReference type="PROSITE" id="PS50109"/>
    </source>
</evidence>
<evidence type="ECO:0000256" key="5">
    <source>
        <dbReference type="ARBA" id="ARBA00022777"/>
    </source>
</evidence>
<feature type="domain" description="PAS" evidence="9">
    <location>
        <begin position="316"/>
        <end position="386"/>
    </location>
</feature>
<comment type="catalytic activity">
    <reaction evidence="1">
        <text>ATP + protein L-histidine = ADP + protein N-phospho-L-histidine.</text>
        <dbReference type="EC" id="2.7.13.3"/>
    </reaction>
</comment>
<feature type="domain" description="PAC" evidence="10">
    <location>
        <begin position="135"/>
        <end position="187"/>
    </location>
</feature>
<feature type="coiled-coil region" evidence="6">
    <location>
        <begin position="28"/>
        <end position="65"/>
    </location>
</feature>
<dbReference type="Gene3D" id="6.10.250.490">
    <property type="match status" value="1"/>
</dbReference>
<dbReference type="SUPFAM" id="SSF47384">
    <property type="entry name" value="Homodimeric domain of signal transducing histidine kinase"/>
    <property type="match status" value="1"/>
</dbReference>
<evidence type="ECO:0000313" key="11">
    <source>
        <dbReference type="EMBL" id="ACO32914.1"/>
    </source>
</evidence>
<dbReference type="CDD" id="cd00082">
    <property type="entry name" value="HisKA"/>
    <property type="match status" value="1"/>
</dbReference>